<dbReference type="Proteomes" id="UP000724874">
    <property type="component" value="Unassembled WGS sequence"/>
</dbReference>
<evidence type="ECO:0000313" key="2">
    <source>
        <dbReference type="EMBL" id="KAF8892823.1"/>
    </source>
</evidence>
<sequence>MAAVTMIFLPGSFISALFSTVFFDTGESATGKVALLVHPQWWIFPTITIPLTMFVFLTWIVWWRIRDRMTTRNLPMDTTIQTQLEKINIHSQGSTS</sequence>
<keyword evidence="1" id="KW-0812">Transmembrane</keyword>
<feature type="transmembrane region" description="Helical" evidence="1">
    <location>
        <begin position="39"/>
        <end position="62"/>
    </location>
</feature>
<dbReference type="EMBL" id="JADNYJ010000068">
    <property type="protein sequence ID" value="KAF8892823.1"/>
    <property type="molecule type" value="Genomic_DNA"/>
</dbReference>
<keyword evidence="1" id="KW-1133">Transmembrane helix</keyword>
<dbReference type="OrthoDB" id="3055571at2759"/>
<dbReference type="Gene3D" id="1.20.58.340">
    <property type="entry name" value="Magnesium transport protein CorA, transmembrane region"/>
    <property type="match status" value="1"/>
</dbReference>
<evidence type="ECO:0000256" key="1">
    <source>
        <dbReference type="SAM" id="Phobius"/>
    </source>
</evidence>
<feature type="non-terminal residue" evidence="2">
    <location>
        <position position="96"/>
    </location>
</feature>
<protein>
    <submittedName>
        <fullName evidence="2">Uncharacterized protein</fullName>
    </submittedName>
</protein>
<dbReference type="AlphaFoldDB" id="A0A9P5NKH1"/>
<comment type="caution">
    <text evidence="2">The sequence shown here is derived from an EMBL/GenBank/DDBJ whole genome shotgun (WGS) entry which is preliminary data.</text>
</comment>
<reference evidence="2" key="1">
    <citation type="submission" date="2020-11" db="EMBL/GenBank/DDBJ databases">
        <authorList>
            <consortium name="DOE Joint Genome Institute"/>
            <person name="Ahrendt S."/>
            <person name="Riley R."/>
            <person name="Andreopoulos W."/>
            <person name="LaButti K."/>
            <person name="Pangilinan J."/>
            <person name="Ruiz-duenas F.J."/>
            <person name="Barrasa J.M."/>
            <person name="Sanchez-Garcia M."/>
            <person name="Camarero S."/>
            <person name="Miyauchi S."/>
            <person name="Serrano A."/>
            <person name="Linde D."/>
            <person name="Babiker R."/>
            <person name="Drula E."/>
            <person name="Ayuso-Fernandez I."/>
            <person name="Pacheco R."/>
            <person name="Padilla G."/>
            <person name="Ferreira P."/>
            <person name="Barriuso J."/>
            <person name="Kellner H."/>
            <person name="Castanera R."/>
            <person name="Alfaro M."/>
            <person name="Ramirez L."/>
            <person name="Pisabarro A.G."/>
            <person name="Kuo A."/>
            <person name="Tritt A."/>
            <person name="Lipzen A."/>
            <person name="He G."/>
            <person name="Yan M."/>
            <person name="Ng V."/>
            <person name="Cullen D."/>
            <person name="Martin F."/>
            <person name="Rosso M.-N."/>
            <person name="Henrissat B."/>
            <person name="Hibbett D."/>
            <person name="Martinez A.T."/>
            <person name="Grigoriev I.V."/>
        </authorList>
    </citation>
    <scope>NUCLEOTIDE SEQUENCE</scope>
    <source>
        <strain evidence="2">AH 44721</strain>
    </source>
</reference>
<evidence type="ECO:0000313" key="3">
    <source>
        <dbReference type="Proteomes" id="UP000724874"/>
    </source>
</evidence>
<organism evidence="2 3">
    <name type="scientific">Gymnopilus junonius</name>
    <name type="common">Spectacular rustgill mushroom</name>
    <name type="synonym">Gymnopilus spectabilis subsp. junonius</name>
    <dbReference type="NCBI Taxonomy" id="109634"/>
    <lineage>
        <taxon>Eukaryota</taxon>
        <taxon>Fungi</taxon>
        <taxon>Dikarya</taxon>
        <taxon>Basidiomycota</taxon>
        <taxon>Agaricomycotina</taxon>
        <taxon>Agaricomycetes</taxon>
        <taxon>Agaricomycetidae</taxon>
        <taxon>Agaricales</taxon>
        <taxon>Agaricineae</taxon>
        <taxon>Hymenogastraceae</taxon>
        <taxon>Gymnopilus</taxon>
    </lineage>
</organism>
<keyword evidence="1" id="KW-0472">Membrane</keyword>
<gene>
    <name evidence="2" type="ORF">CPB84DRAFT_1783636</name>
</gene>
<name>A0A9P5NKH1_GYMJU</name>
<accession>A0A9P5NKH1</accession>
<proteinExistence type="predicted"/>
<keyword evidence="3" id="KW-1185">Reference proteome</keyword>